<evidence type="ECO:0000256" key="4">
    <source>
        <dbReference type="ARBA" id="ARBA00023002"/>
    </source>
</evidence>
<name>A0AAW9RG06_9GAMM</name>
<dbReference type="GO" id="GO:0005506">
    <property type="term" value="F:iron ion binding"/>
    <property type="evidence" value="ECO:0007669"/>
    <property type="project" value="InterPro"/>
</dbReference>
<evidence type="ECO:0000313" key="9">
    <source>
        <dbReference type="EMBL" id="MEJ8567350.1"/>
    </source>
</evidence>
<dbReference type="PROSITE" id="PS51296">
    <property type="entry name" value="RIESKE"/>
    <property type="match status" value="1"/>
</dbReference>
<dbReference type="PANTHER" id="PTHR43756">
    <property type="entry name" value="CHOLINE MONOOXYGENASE, CHLOROPLASTIC"/>
    <property type="match status" value="1"/>
</dbReference>
<dbReference type="Proteomes" id="UP001359886">
    <property type="component" value="Unassembled WGS sequence"/>
</dbReference>
<dbReference type="SUPFAM" id="SSF55961">
    <property type="entry name" value="Bet v1-like"/>
    <property type="match status" value="1"/>
</dbReference>
<dbReference type="CDD" id="cd03469">
    <property type="entry name" value="Rieske_RO_Alpha_N"/>
    <property type="match status" value="1"/>
</dbReference>
<comment type="cofactor">
    <cofactor evidence="1">
        <name>Fe cation</name>
        <dbReference type="ChEBI" id="CHEBI:24875"/>
    </cofactor>
</comment>
<dbReference type="CDD" id="cd08882">
    <property type="entry name" value="RHO_alpha_C_MupW-like"/>
    <property type="match status" value="1"/>
</dbReference>
<dbReference type="Gene3D" id="3.90.380.10">
    <property type="entry name" value="Naphthalene 1,2-dioxygenase Alpha Subunit, Chain A, domain 1"/>
    <property type="match status" value="1"/>
</dbReference>
<evidence type="ECO:0000256" key="5">
    <source>
        <dbReference type="ARBA" id="ARBA00023004"/>
    </source>
</evidence>
<dbReference type="PANTHER" id="PTHR43756:SF5">
    <property type="entry name" value="CHOLINE MONOOXYGENASE, CHLOROPLASTIC"/>
    <property type="match status" value="1"/>
</dbReference>
<proteinExistence type="predicted"/>
<keyword evidence="4" id="KW-0560">Oxidoreductase</keyword>
<dbReference type="SUPFAM" id="SSF50022">
    <property type="entry name" value="ISP domain"/>
    <property type="match status" value="1"/>
</dbReference>
<organism evidence="9 10">
    <name type="scientific">Elongatibacter sediminis</name>
    <dbReference type="NCBI Taxonomy" id="3119006"/>
    <lineage>
        <taxon>Bacteria</taxon>
        <taxon>Pseudomonadati</taxon>
        <taxon>Pseudomonadota</taxon>
        <taxon>Gammaproteobacteria</taxon>
        <taxon>Chromatiales</taxon>
        <taxon>Wenzhouxiangellaceae</taxon>
        <taxon>Elongatibacter</taxon>
    </lineage>
</organism>
<dbReference type="RefSeq" id="WP_354694675.1">
    <property type="nucleotide sequence ID" value="NZ_JAZHOG010000004.1"/>
</dbReference>
<sequence length="453" mass="52289">MWKNPVESWRIDPDANAGHPEAKQPWVDNGLDIHDPSRYYDPAFMEHEWKHLWTRCWLIAGVETDIPEPGDYSVFRLRRESIVIVRQDDGSVRAFYNVCAHRGNQLVLNDRGSVARFTCAFHSWQYGLDGVCTHITDEETFNPALLKNRPRMGEIRCETHAGLVFINLDDEAPPLEERLGLPDGYLEAYELDKMYCVRHVVSEWAANWKTGVDAFYETYHLHAVHPETQDVMDDLGVQVDLYPHGGSRMIVPIGVKTQRQPDPQAMNASLEYMMAEASMDPSEYPDDAREVRRAIQQAKRRRSDTYDLGYERFTDNQLTDSWATGIFPNVQIGLHAEGAFLMRFMPHPTDPERFFYDTMTLIRPVDDPDYRTPGWMGLPEDTDTSGEIRPDTEYVPLGEPPHLGLVLDQDSELLPVVQRGVRSRGFNGAIWGEQEQRLRHFHRELQRYLDGEK</sequence>
<feature type="region of interest" description="Disordered" evidence="7">
    <location>
        <begin position="1"/>
        <end position="29"/>
    </location>
</feature>
<evidence type="ECO:0000256" key="1">
    <source>
        <dbReference type="ARBA" id="ARBA00001962"/>
    </source>
</evidence>
<accession>A0AAW9RG06</accession>
<evidence type="ECO:0000256" key="6">
    <source>
        <dbReference type="ARBA" id="ARBA00023014"/>
    </source>
</evidence>
<evidence type="ECO:0000259" key="8">
    <source>
        <dbReference type="PROSITE" id="PS51296"/>
    </source>
</evidence>
<dbReference type="InterPro" id="IPR015879">
    <property type="entry name" value="Ring_hydroxy_dOase_asu_C_dom"/>
</dbReference>
<protein>
    <submittedName>
        <fullName evidence="9">Aromatic ring-hydroxylating dioxygenase subunit alpha</fullName>
    </submittedName>
</protein>
<dbReference type="PRINTS" id="PR00090">
    <property type="entry name" value="RNGDIOXGNASE"/>
</dbReference>
<comment type="caution">
    <text evidence="9">The sequence shown here is derived from an EMBL/GenBank/DDBJ whole genome shotgun (WGS) entry which is preliminary data.</text>
</comment>
<dbReference type="Gene3D" id="2.102.10.10">
    <property type="entry name" value="Rieske [2Fe-2S] iron-sulphur domain"/>
    <property type="match status" value="1"/>
</dbReference>
<keyword evidence="9" id="KW-0223">Dioxygenase</keyword>
<dbReference type="InterPro" id="IPR036922">
    <property type="entry name" value="Rieske_2Fe-2S_sf"/>
</dbReference>
<keyword evidence="3" id="KW-0479">Metal-binding</keyword>
<dbReference type="GO" id="GO:0051537">
    <property type="term" value="F:2 iron, 2 sulfur cluster binding"/>
    <property type="evidence" value="ECO:0007669"/>
    <property type="project" value="UniProtKB-KW"/>
</dbReference>
<evidence type="ECO:0000313" key="10">
    <source>
        <dbReference type="Proteomes" id="UP001359886"/>
    </source>
</evidence>
<evidence type="ECO:0000256" key="7">
    <source>
        <dbReference type="SAM" id="MobiDB-lite"/>
    </source>
</evidence>
<gene>
    <name evidence="9" type="ORF">V3330_06895</name>
</gene>
<dbReference type="AlphaFoldDB" id="A0AAW9RG06"/>
<feature type="domain" description="Rieske" evidence="8">
    <location>
        <begin position="59"/>
        <end position="166"/>
    </location>
</feature>
<dbReference type="InterPro" id="IPR001663">
    <property type="entry name" value="Rng_hydr_dOase-A"/>
</dbReference>
<dbReference type="Pfam" id="PF00848">
    <property type="entry name" value="Ring_hydroxyl_A"/>
    <property type="match status" value="1"/>
</dbReference>
<evidence type="ECO:0000256" key="2">
    <source>
        <dbReference type="ARBA" id="ARBA00022714"/>
    </source>
</evidence>
<dbReference type="Pfam" id="PF00355">
    <property type="entry name" value="Rieske"/>
    <property type="match status" value="1"/>
</dbReference>
<keyword evidence="6" id="KW-0411">Iron-sulfur</keyword>
<dbReference type="InterPro" id="IPR017941">
    <property type="entry name" value="Rieske_2Fe-2S"/>
</dbReference>
<keyword evidence="10" id="KW-1185">Reference proteome</keyword>
<evidence type="ECO:0000256" key="3">
    <source>
        <dbReference type="ARBA" id="ARBA00022723"/>
    </source>
</evidence>
<keyword evidence="2" id="KW-0001">2Fe-2S</keyword>
<reference evidence="9 10" key="1">
    <citation type="submission" date="2024-02" db="EMBL/GenBank/DDBJ databases">
        <title>A novel Wenzhouxiangellaceae bacterium, isolated from coastal sediments.</title>
        <authorList>
            <person name="Du Z.-J."/>
            <person name="Ye Y.-Q."/>
            <person name="Zhang X.-Y."/>
        </authorList>
    </citation>
    <scope>NUCLEOTIDE SEQUENCE [LARGE SCALE GENOMIC DNA]</scope>
    <source>
        <strain evidence="9 10">CH-27</strain>
    </source>
</reference>
<dbReference type="GO" id="GO:0051213">
    <property type="term" value="F:dioxygenase activity"/>
    <property type="evidence" value="ECO:0007669"/>
    <property type="project" value="UniProtKB-KW"/>
</dbReference>
<keyword evidence="5" id="KW-0408">Iron</keyword>
<dbReference type="EMBL" id="JAZHOG010000004">
    <property type="protein sequence ID" value="MEJ8567350.1"/>
    <property type="molecule type" value="Genomic_DNA"/>
</dbReference>